<keyword evidence="1" id="KW-0732">Signal</keyword>
<keyword evidence="3" id="KW-1185">Reference proteome</keyword>
<evidence type="ECO:0000256" key="1">
    <source>
        <dbReference type="SAM" id="SignalP"/>
    </source>
</evidence>
<dbReference type="Proteomes" id="UP000286208">
    <property type="component" value="Unassembled WGS sequence"/>
</dbReference>
<feature type="chain" id="PRO_5039531513" evidence="1">
    <location>
        <begin position="41"/>
        <end position="443"/>
    </location>
</feature>
<dbReference type="PANTHER" id="PTHR34853:SF1">
    <property type="entry name" value="LIPASE 5"/>
    <property type="match status" value="1"/>
</dbReference>
<dbReference type="EMBL" id="RKLP01000001">
    <property type="protein sequence ID" value="RVW11116.1"/>
    <property type="molecule type" value="Genomic_DNA"/>
</dbReference>
<dbReference type="RefSeq" id="WP_127914222.1">
    <property type="nucleotide sequence ID" value="NZ_RKLP01000001.1"/>
</dbReference>
<dbReference type="OrthoDB" id="9798122at2"/>
<organism evidence="2 3">
    <name type="scientific">Prescottella agglutinans</name>
    <dbReference type="NCBI Taxonomy" id="1644129"/>
    <lineage>
        <taxon>Bacteria</taxon>
        <taxon>Bacillati</taxon>
        <taxon>Actinomycetota</taxon>
        <taxon>Actinomycetes</taxon>
        <taxon>Mycobacteriales</taxon>
        <taxon>Nocardiaceae</taxon>
        <taxon>Prescottella</taxon>
    </lineage>
</organism>
<sequence length="443" mass="46354">MNDSRKIRARDARPVRAAVAALVSCVAGALVLAATGPAAATPATDFYSPPAQLPAAAGDVVRTEPLPIFATLPESDGTWPAAAQLVMYTSRLQDGTPTAVTGTFVDSTHPWRGKGPRPTVVIAPGTSGQGDQCAMSRAFSTGLNAGVDPLFLSANQEALSAGVWSAMGARVFVTDYIGLGTPGVHTYVNRVEEAHAVLDAARAANALAGSGDSTPIALWGYSQGGGATAAAAELAASYAPELNIKGAWAGGPTADLEQVLAQIDGNLIGGAIGFAINGFVARYPELESTLQQRMTPEGRATLDAIGTECIADIITRRPFVKTRDFTRDGASLLDNLRTVPEAMRVLEAQRIGTIAPRFPVLVTSGRNDDTVPYGQARRMAVDWCERGANVTFRTDELPPIVPGTTFGNHFGPLLVDAYGTREPVRYLLDRLDDVPVAPGCSVD</sequence>
<dbReference type="Gene3D" id="1.10.260.130">
    <property type="match status" value="1"/>
</dbReference>
<dbReference type="SUPFAM" id="SSF53474">
    <property type="entry name" value="alpha/beta-Hydrolases"/>
    <property type="match status" value="1"/>
</dbReference>
<evidence type="ECO:0000313" key="3">
    <source>
        <dbReference type="Proteomes" id="UP000286208"/>
    </source>
</evidence>
<dbReference type="PANTHER" id="PTHR34853">
    <property type="match status" value="1"/>
</dbReference>
<name>A0A3S3AXU8_9NOCA</name>
<dbReference type="GO" id="GO:0016042">
    <property type="term" value="P:lipid catabolic process"/>
    <property type="evidence" value="ECO:0007669"/>
    <property type="project" value="InterPro"/>
</dbReference>
<feature type="signal peptide" evidence="1">
    <location>
        <begin position="1"/>
        <end position="40"/>
    </location>
</feature>
<dbReference type="Gene3D" id="3.40.50.1820">
    <property type="entry name" value="alpha/beta hydrolase"/>
    <property type="match status" value="1"/>
</dbReference>
<reference evidence="2 3" key="1">
    <citation type="submission" date="2018-11" db="EMBL/GenBank/DDBJ databases">
        <title>Rhodococcus spongicola sp. nov. and Rhodococcus xishaensis sp. nov. from marine sponges.</title>
        <authorList>
            <person name="Li L."/>
            <person name="Lin H.W."/>
        </authorList>
    </citation>
    <scope>NUCLEOTIDE SEQUENCE [LARGE SCALE GENOMIC DNA]</scope>
    <source>
        <strain evidence="2 3">CCTCC AB2014297</strain>
    </source>
</reference>
<evidence type="ECO:0000313" key="2">
    <source>
        <dbReference type="EMBL" id="RVW11116.1"/>
    </source>
</evidence>
<comment type="caution">
    <text evidence="2">The sequence shown here is derived from an EMBL/GenBank/DDBJ whole genome shotgun (WGS) entry which is preliminary data.</text>
</comment>
<dbReference type="GO" id="GO:0004806">
    <property type="term" value="F:triacylglycerol lipase activity"/>
    <property type="evidence" value="ECO:0007669"/>
    <property type="project" value="InterPro"/>
</dbReference>
<accession>A0A3S3AXU8</accession>
<dbReference type="AlphaFoldDB" id="A0A3S3AXU8"/>
<proteinExistence type="predicted"/>
<dbReference type="InterPro" id="IPR029058">
    <property type="entry name" value="AB_hydrolase_fold"/>
</dbReference>
<dbReference type="InterPro" id="IPR005152">
    <property type="entry name" value="Lipase_secreted"/>
</dbReference>
<protein>
    <submittedName>
        <fullName evidence="2">Lipase</fullName>
    </submittedName>
</protein>
<dbReference type="Pfam" id="PF03583">
    <property type="entry name" value="LIP"/>
    <property type="match status" value="1"/>
</dbReference>
<dbReference type="PIRSF" id="PIRSF029171">
    <property type="entry name" value="Esterase_LipA"/>
    <property type="match status" value="1"/>
</dbReference>
<gene>
    <name evidence="2" type="ORF">EGT67_01215</name>
</gene>